<feature type="compositionally biased region" description="Basic and acidic residues" evidence="1">
    <location>
        <begin position="554"/>
        <end position="564"/>
    </location>
</feature>
<organism evidence="2 3">
    <name type="scientific">Phyllosticta citrichinensis</name>
    <dbReference type="NCBI Taxonomy" id="1130410"/>
    <lineage>
        <taxon>Eukaryota</taxon>
        <taxon>Fungi</taxon>
        <taxon>Dikarya</taxon>
        <taxon>Ascomycota</taxon>
        <taxon>Pezizomycotina</taxon>
        <taxon>Dothideomycetes</taxon>
        <taxon>Dothideomycetes incertae sedis</taxon>
        <taxon>Botryosphaeriales</taxon>
        <taxon>Phyllostictaceae</taxon>
        <taxon>Phyllosticta</taxon>
    </lineage>
</organism>
<feature type="compositionally biased region" description="Basic and acidic residues" evidence="1">
    <location>
        <begin position="396"/>
        <end position="406"/>
    </location>
</feature>
<feature type="compositionally biased region" description="Basic and acidic residues" evidence="1">
    <location>
        <begin position="477"/>
        <end position="493"/>
    </location>
</feature>
<feature type="compositionally biased region" description="Low complexity" evidence="1">
    <location>
        <begin position="602"/>
        <end position="612"/>
    </location>
</feature>
<reference evidence="2 3" key="1">
    <citation type="journal article" date="2022" name="G3 (Bethesda)">
        <title>Enemy or ally: a genomic approach to elucidate the lifestyle of Phyllosticta citrichinaensis.</title>
        <authorList>
            <person name="Buijs V.A."/>
            <person name="Groenewald J.Z."/>
            <person name="Haridas S."/>
            <person name="LaButti K.M."/>
            <person name="Lipzen A."/>
            <person name="Martin F.M."/>
            <person name="Barry K."/>
            <person name="Grigoriev I.V."/>
            <person name="Crous P.W."/>
            <person name="Seidl M.F."/>
        </authorList>
    </citation>
    <scope>NUCLEOTIDE SEQUENCE [LARGE SCALE GENOMIC DNA]</scope>
    <source>
        <strain evidence="2 3">CBS 129764</strain>
    </source>
</reference>
<feature type="compositionally biased region" description="Low complexity" evidence="1">
    <location>
        <begin position="149"/>
        <end position="160"/>
    </location>
</feature>
<evidence type="ECO:0000313" key="2">
    <source>
        <dbReference type="EMBL" id="KAK8151802.1"/>
    </source>
</evidence>
<gene>
    <name evidence="2" type="ORF">IWX90DRAFT_446299</name>
</gene>
<feature type="compositionally biased region" description="Low complexity" evidence="1">
    <location>
        <begin position="896"/>
        <end position="926"/>
    </location>
</feature>
<feature type="compositionally biased region" description="Polar residues" evidence="1">
    <location>
        <begin position="790"/>
        <end position="804"/>
    </location>
</feature>
<evidence type="ECO:0000256" key="1">
    <source>
        <dbReference type="SAM" id="MobiDB-lite"/>
    </source>
</evidence>
<feature type="compositionally biased region" description="Polar residues" evidence="1">
    <location>
        <begin position="215"/>
        <end position="238"/>
    </location>
</feature>
<protein>
    <submittedName>
        <fullName evidence="2">Uncharacterized protein</fullName>
    </submittedName>
</protein>
<feature type="compositionally biased region" description="Polar residues" evidence="1">
    <location>
        <begin position="285"/>
        <end position="314"/>
    </location>
</feature>
<dbReference type="EMBL" id="JBBWUH010000016">
    <property type="protein sequence ID" value="KAK8151802.1"/>
    <property type="molecule type" value="Genomic_DNA"/>
</dbReference>
<feature type="compositionally biased region" description="Low complexity" evidence="1">
    <location>
        <begin position="261"/>
        <end position="275"/>
    </location>
</feature>
<feature type="compositionally biased region" description="Low complexity" evidence="1">
    <location>
        <begin position="43"/>
        <end position="54"/>
    </location>
</feature>
<feature type="region of interest" description="Disordered" evidence="1">
    <location>
        <begin position="855"/>
        <end position="972"/>
    </location>
</feature>
<sequence>MGPLEALPPIDTSVKGGKAGSNDPHTRRDFEHSALPPPLQMRTATAPTSAPDTPLGHRPRTSSLAPDTAMLSAVSQDSTPISERQRAPSNPTNKPLPFVRPADIYKRAVEAGVETKSPVEAKPHHEHLPGFEVTKPPGQPASGSGGGVSSPSLPPLHSGSTFGDEFWDSTQGLAKSGGESAHSELQHQPSSGFRSAVRAAFERKDDDHSVPPTPISKSNSLSTSGCDVSRSNTDSTAGISPIMSGVPGSGLPSLRTDTSTPAIAEEPSPSPRSASGTIQPFDPSQKPSTSHSRNPSGGTLPGASTPTGRPSSNHSPARSPAAAAIEPARPVAAPAVAEMSADYGAREVDLASPPSKSSKSNSGLEELQAQASFLDSHRSPGSDSPERSSPISRSESPTKGRVRDLAGKLNEQLADPRRNSTHSISSQKSHDSGKKSSRPSSPTKSAERPQAEREISFRPKIPGTWESYNSTPGQSSPEKEKLEPPMKLSRETTADESFDIAPTTAKQQLDYKEPVDPIKNPTAALAATGAALGESIRSALSPGQRSAESSSEDLTNKTEDDRQARAVGDVWLRPLQVDRTNTSTTEATSKDDHLGDSPVDAPLPLRSSRSPSTQPEARTPLPRSKTIKDVESEALEQEIMKRLSNPSLGSLNVEPFNRAGSGLSQNWTSGEDDVQSLKTGLSVHDATIRPVEPSPFSSPERDDPGRPSLMKRFSWEQSSAGNSTAQQTPSKLLDSRENLADGLQLVNPEPESSPSPEPVELAAPAAPNQPLDADAWRAQSTAVDPATTLGERSTSVSQTLASTEQSRIPLFREILALKSSHERISKFNQTRESFASMDTGLRAWVAMTLEKKKPEHAELADLPRNPPKPMSANSGSIRGHKHGASLSHIATGLRKTSQTATTSESATTGAHPGASGAASSSASASANRERMQAKGKDLLKGAGVLGGKGMKEAKGLFAKGRSRFGRNESKVD</sequence>
<accession>A0ABR1XFB1</accession>
<feature type="compositionally biased region" description="Low complexity" evidence="1">
    <location>
        <begin position="758"/>
        <end position="768"/>
    </location>
</feature>
<feature type="compositionally biased region" description="Basic and acidic residues" evidence="1">
    <location>
        <begin position="375"/>
        <end position="386"/>
    </location>
</feature>
<feature type="compositionally biased region" description="Low complexity" evidence="1">
    <location>
        <begin position="352"/>
        <end position="362"/>
    </location>
</feature>
<feature type="compositionally biased region" description="Basic and acidic residues" evidence="1">
    <location>
        <begin position="200"/>
        <end position="209"/>
    </location>
</feature>
<feature type="compositionally biased region" description="Polar residues" evidence="1">
    <location>
        <begin position="73"/>
        <end position="93"/>
    </location>
</feature>
<feature type="compositionally biased region" description="Basic and acidic residues" evidence="1">
    <location>
        <begin position="927"/>
        <end position="939"/>
    </location>
</feature>
<feature type="compositionally biased region" description="Polar residues" evidence="1">
    <location>
        <begin position="541"/>
        <end position="553"/>
    </location>
</feature>
<name>A0ABR1XFB1_9PEZI</name>
<feature type="compositionally biased region" description="Polar residues" evidence="1">
    <location>
        <begin position="466"/>
        <end position="476"/>
    </location>
</feature>
<feature type="compositionally biased region" description="Polar residues" evidence="1">
    <location>
        <begin position="578"/>
        <end position="587"/>
    </location>
</feature>
<feature type="region of interest" description="Disordered" evidence="1">
    <location>
        <begin position="536"/>
        <end position="804"/>
    </location>
</feature>
<feature type="compositionally biased region" description="Basic and acidic residues" evidence="1">
    <location>
        <begin position="117"/>
        <end position="129"/>
    </location>
</feature>
<feature type="compositionally biased region" description="Low complexity" evidence="1">
    <location>
        <begin position="315"/>
        <end position="338"/>
    </location>
</feature>
<comment type="caution">
    <text evidence="2">The sequence shown here is derived from an EMBL/GenBank/DDBJ whole genome shotgun (WGS) entry which is preliminary data.</text>
</comment>
<proteinExistence type="predicted"/>
<dbReference type="Proteomes" id="UP001456524">
    <property type="component" value="Unassembled WGS sequence"/>
</dbReference>
<evidence type="ECO:0000313" key="3">
    <source>
        <dbReference type="Proteomes" id="UP001456524"/>
    </source>
</evidence>
<keyword evidence="3" id="KW-1185">Reference proteome</keyword>
<feature type="compositionally biased region" description="Polar residues" evidence="1">
    <location>
        <begin position="715"/>
        <end position="730"/>
    </location>
</feature>
<feature type="region of interest" description="Disordered" evidence="1">
    <location>
        <begin position="1"/>
        <end position="522"/>
    </location>
</feature>
<feature type="compositionally biased region" description="Basic and acidic residues" evidence="1">
    <location>
        <begin position="445"/>
        <end position="457"/>
    </location>
</feature>